<dbReference type="SUPFAM" id="SSF56672">
    <property type="entry name" value="DNA/RNA polymerases"/>
    <property type="match status" value="1"/>
</dbReference>
<dbReference type="RefSeq" id="XP_015523932.2">
    <property type="nucleotide sequence ID" value="XM_015668446.2"/>
</dbReference>
<dbReference type="GO" id="GO:0071897">
    <property type="term" value="P:DNA biosynthetic process"/>
    <property type="evidence" value="ECO:0007669"/>
    <property type="project" value="UniProtKB-ARBA"/>
</dbReference>
<name>A0A6J0CBJ0_NEOLC</name>
<evidence type="ECO:0000259" key="1">
    <source>
        <dbReference type="PROSITE" id="PS50878"/>
    </source>
</evidence>
<evidence type="ECO:0000313" key="2">
    <source>
        <dbReference type="Proteomes" id="UP000829291"/>
    </source>
</evidence>
<dbReference type="InterPro" id="IPR043502">
    <property type="entry name" value="DNA/RNA_pol_sf"/>
</dbReference>
<organism evidence="3">
    <name type="scientific">Neodiprion lecontei</name>
    <name type="common">Redheaded pine sawfly</name>
    <dbReference type="NCBI Taxonomy" id="441921"/>
    <lineage>
        <taxon>Eukaryota</taxon>
        <taxon>Metazoa</taxon>
        <taxon>Ecdysozoa</taxon>
        <taxon>Arthropoda</taxon>
        <taxon>Hexapoda</taxon>
        <taxon>Insecta</taxon>
        <taxon>Pterygota</taxon>
        <taxon>Neoptera</taxon>
        <taxon>Endopterygota</taxon>
        <taxon>Hymenoptera</taxon>
        <taxon>Tenthredinoidea</taxon>
        <taxon>Diprionidae</taxon>
        <taxon>Diprioninae</taxon>
        <taxon>Neodiprion</taxon>
    </lineage>
</organism>
<dbReference type="OrthoDB" id="7694702at2759"/>
<proteinExistence type="predicted"/>
<feature type="domain" description="Reverse transcriptase" evidence="1">
    <location>
        <begin position="1"/>
        <end position="124"/>
    </location>
</feature>
<dbReference type="PANTHER" id="PTHR47027:SF20">
    <property type="entry name" value="REVERSE TRANSCRIPTASE-LIKE PROTEIN WITH RNA-DIRECTED DNA POLYMERASE DOMAIN"/>
    <property type="match status" value="1"/>
</dbReference>
<keyword evidence="2" id="KW-1185">Reference proteome</keyword>
<evidence type="ECO:0000313" key="3">
    <source>
        <dbReference type="RefSeq" id="XP_015523932.2"/>
    </source>
</evidence>
<dbReference type="InParanoid" id="A0A6J0CBJ0"/>
<dbReference type="Proteomes" id="UP000829291">
    <property type="component" value="Chromosome 3"/>
</dbReference>
<accession>A0A6J0CBJ0</accession>
<gene>
    <name evidence="3" type="primary">LOC107227333</name>
</gene>
<reference evidence="3" key="1">
    <citation type="submission" date="2025-08" db="UniProtKB">
        <authorList>
            <consortium name="RefSeq"/>
        </authorList>
    </citation>
    <scope>IDENTIFICATION</scope>
    <source>
        <tissue evidence="3">Thorax and Abdomen</tissue>
    </source>
</reference>
<dbReference type="PROSITE" id="PS50878">
    <property type="entry name" value="RT_POL"/>
    <property type="match status" value="1"/>
</dbReference>
<dbReference type="InterPro" id="IPR000477">
    <property type="entry name" value="RT_dom"/>
</dbReference>
<dbReference type="KEGG" id="nlo:107227333"/>
<protein>
    <submittedName>
        <fullName evidence="3">Uncharacterized protein LOC107227333</fullName>
    </submittedName>
</protein>
<dbReference type="PANTHER" id="PTHR47027">
    <property type="entry name" value="REVERSE TRANSCRIPTASE DOMAIN-CONTAINING PROTEIN"/>
    <property type="match status" value="1"/>
</dbReference>
<dbReference type="GeneID" id="107227333"/>
<sequence length="464" mass="52991">MHIRKDHHLSDSIDITEGVLQGDILSPLLFILFIADIIKFFENRDVEGLNLNNLCQILMLLYADDIAALSHSASSSEATLKVLKEYCDINGLEVNISKTKIMACRTSGRIKKKDKGFQFKGKSIEVVKTYTYLGVALSSNLQGDIAATEASKRGKQAIGSTYLILSRLGAETWLSKKKLHDSMIKTTLLYLVHIWGLRKEILDKLEATHLLYFKRIFHLPVCTPHYLPRLELDIPHISPEVLKYAYNWVIKILDMREDRLSKLGLTRLIQLSANYKSPNLNWTLPVKSLLSLIGEEQMFEDMNATHWKVNKDRILNKYRSFLKLQDLKRYSKSESCQTPIPRSLEDSLPIYLTRGSFHTITPKLQLRVANIYSCNISTKLGVIKLKPAELCRFCHNSEKETIAHFLINSTFLSSLRSEYLQISKEVSDHLNLIIILDDHSTSGFKNLLNYLTACSELFNSITPN</sequence>
<dbReference type="Pfam" id="PF00078">
    <property type="entry name" value="RVT_1"/>
    <property type="match status" value="1"/>
</dbReference>